<dbReference type="InterPro" id="IPR029151">
    <property type="entry name" value="Sensor-like_sf"/>
</dbReference>
<dbReference type="InterPro" id="IPR005467">
    <property type="entry name" value="His_kinase_dom"/>
</dbReference>
<dbReference type="Gene3D" id="6.10.340.10">
    <property type="match status" value="1"/>
</dbReference>
<dbReference type="GO" id="GO:0000156">
    <property type="term" value="F:phosphorelay response regulator activity"/>
    <property type="evidence" value="ECO:0007669"/>
    <property type="project" value="TreeGrafter"/>
</dbReference>
<keyword evidence="9" id="KW-0418">Kinase</keyword>
<comment type="catalytic activity">
    <reaction evidence="1">
        <text>ATP + protein L-histidine = ADP + protein N-phospho-L-histidine.</text>
        <dbReference type="EC" id="2.7.13.3"/>
    </reaction>
</comment>
<evidence type="ECO:0000256" key="11">
    <source>
        <dbReference type="ARBA" id="ARBA00022989"/>
    </source>
</evidence>
<evidence type="ECO:0000259" key="15">
    <source>
        <dbReference type="PROSITE" id="PS50109"/>
    </source>
</evidence>
<feature type="non-terminal residue" evidence="17">
    <location>
        <position position="1"/>
    </location>
</feature>
<evidence type="ECO:0000313" key="17">
    <source>
        <dbReference type="EMBL" id="RLE14918.1"/>
    </source>
</evidence>
<evidence type="ECO:0000256" key="9">
    <source>
        <dbReference type="ARBA" id="ARBA00022777"/>
    </source>
</evidence>
<dbReference type="Pfam" id="PF00672">
    <property type="entry name" value="HAMP"/>
    <property type="match status" value="1"/>
</dbReference>
<feature type="domain" description="HAMP" evidence="16">
    <location>
        <begin position="73"/>
        <end position="134"/>
    </location>
</feature>
<evidence type="ECO:0000256" key="4">
    <source>
        <dbReference type="ARBA" id="ARBA00022475"/>
    </source>
</evidence>
<dbReference type="EMBL" id="QMQB01000017">
    <property type="protein sequence ID" value="RLE14918.1"/>
    <property type="molecule type" value="Genomic_DNA"/>
</dbReference>
<evidence type="ECO:0000256" key="8">
    <source>
        <dbReference type="ARBA" id="ARBA00022741"/>
    </source>
</evidence>
<evidence type="ECO:0000256" key="2">
    <source>
        <dbReference type="ARBA" id="ARBA00004651"/>
    </source>
</evidence>
<evidence type="ECO:0000256" key="1">
    <source>
        <dbReference type="ARBA" id="ARBA00000085"/>
    </source>
</evidence>
<evidence type="ECO:0000256" key="13">
    <source>
        <dbReference type="ARBA" id="ARBA00023136"/>
    </source>
</evidence>
<dbReference type="InterPro" id="IPR050351">
    <property type="entry name" value="BphY/WalK/GraS-like"/>
</dbReference>
<dbReference type="SUPFAM" id="SSF55874">
    <property type="entry name" value="ATPase domain of HSP90 chaperone/DNA topoisomerase II/histidine kinase"/>
    <property type="match status" value="1"/>
</dbReference>
<name>A0A662DJ49_UNCAE</name>
<dbReference type="CDD" id="cd00075">
    <property type="entry name" value="HATPase"/>
    <property type="match status" value="1"/>
</dbReference>
<evidence type="ECO:0000313" key="18">
    <source>
        <dbReference type="Proteomes" id="UP000267654"/>
    </source>
</evidence>
<dbReference type="CDD" id="cd00082">
    <property type="entry name" value="HisKA"/>
    <property type="match status" value="1"/>
</dbReference>
<keyword evidence="10" id="KW-0067">ATP-binding</keyword>
<dbReference type="Pfam" id="PF17202">
    <property type="entry name" value="sCache_3_3"/>
    <property type="match status" value="1"/>
</dbReference>
<evidence type="ECO:0000256" key="6">
    <source>
        <dbReference type="ARBA" id="ARBA00022679"/>
    </source>
</evidence>
<dbReference type="EC" id="2.7.13.3" evidence="3"/>
<dbReference type="InterPro" id="IPR003661">
    <property type="entry name" value="HisK_dim/P_dom"/>
</dbReference>
<keyword evidence="5" id="KW-0597">Phosphoprotein</keyword>
<dbReference type="InterPro" id="IPR033463">
    <property type="entry name" value="sCache_3"/>
</dbReference>
<dbReference type="Gene3D" id="3.30.565.10">
    <property type="entry name" value="Histidine kinase-like ATPase, C-terminal domain"/>
    <property type="match status" value="1"/>
</dbReference>
<evidence type="ECO:0000256" key="3">
    <source>
        <dbReference type="ARBA" id="ARBA00012438"/>
    </source>
</evidence>
<dbReference type="GO" id="GO:0030295">
    <property type="term" value="F:protein kinase activator activity"/>
    <property type="evidence" value="ECO:0007669"/>
    <property type="project" value="TreeGrafter"/>
</dbReference>
<dbReference type="Gene3D" id="1.10.287.130">
    <property type="match status" value="1"/>
</dbReference>
<dbReference type="PROSITE" id="PS50885">
    <property type="entry name" value="HAMP"/>
    <property type="match status" value="1"/>
</dbReference>
<dbReference type="PROSITE" id="PS50109">
    <property type="entry name" value="HIS_KIN"/>
    <property type="match status" value="1"/>
</dbReference>
<reference evidence="17 18" key="1">
    <citation type="submission" date="2018-06" db="EMBL/GenBank/DDBJ databases">
        <title>Extensive metabolic versatility and redundancy in microbially diverse, dynamic hydrothermal sediments.</title>
        <authorList>
            <person name="Dombrowski N."/>
            <person name="Teske A."/>
            <person name="Baker B.J."/>
        </authorList>
    </citation>
    <scope>NUCLEOTIDE SEQUENCE [LARGE SCALE GENOMIC DNA]</scope>
    <source>
        <strain evidence="17">B19_G9</strain>
    </source>
</reference>
<gene>
    <name evidence="17" type="ORF">DRI96_00705</name>
</gene>
<dbReference type="Proteomes" id="UP000267654">
    <property type="component" value="Unassembled WGS sequence"/>
</dbReference>
<dbReference type="PANTHER" id="PTHR42878:SF7">
    <property type="entry name" value="SENSOR HISTIDINE KINASE GLRK"/>
    <property type="match status" value="1"/>
</dbReference>
<dbReference type="FunFam" id="3.30.565.10:FF:000006">
    <property type="entry name" value="Sensor histidine kinase WalK"/>
    <property type="match status" value="1"/>
</dbReference>
<accession>A0A662DJ49</accession>
<organism evidence="17 18">
    <name type="scientific">Aerophobetes bacterium</name>
    <dbReference type="NCBI Taxonomy" id="2030807"/>
    <lineage>
        <taxon>Bacteria</taxon>
        <taxon>Candidatus Aerophobota</taxon>
    </lineage>
</organism>
<comment type="caution">
    <text evidence="17">The sequence shown here is derived from an EMBL/GenBank/DDBJ whole genome shotgun (WGS) entry which is preliminary data.</text>
</comment>
<sequence>GKIWLGRAFVVNNWYISAYEPIYDPDHRIIGMLYVGVLEDKYIDIRNRILLSFLPIIFGGIATVLVLSYLLSRGLSEPIKRLVKATRRIARGETDYVLEKEKKYPKIQELPYLEIQELTRNFNQMAAALYRRETELKKANDDLRQINRNYMEILGFVTHEIKNRLAVILGSTYVLEKGMVGELSKSQKKMVDILLRNAERLSEMIKNYLDLSRIEKGELKVNKQEVDFKRDILESVLDEFKGRFEARKITLKLEIPDSFKIIADPDLLKIVMENLLSNAIKYGKEKGMVKIGARMEKKECRINVWNEGEGIPKDRIDQLFAKFTRLSGEKFRKEQGSGLGLFITKEIIQKHGGKIWAESEEGKWADFIFTLPSD</sequence>
<dbReference type="SMART" id="SM00388">
    <property type="entry name" value="HisKA"/>
    <property type="match status" value="1"/>
</dbReference>
<dbReference type="SUPFAM" id="SSF103190">
    <property type="entry name" value="Sensory domain-like"/>
    <property type="match status" value="1"/>
</dbReference>
<feature type="domain" description="Histidine kinase" evidence="15">
    <location>
        <begin position="156"/>
        <end position="374"/>
    </location>
</feature>
<dbReference type="GO" id="GO:0007234">
    <property type="term" value="P:osmosensory signaling via phosphorelay pathway"/>
    <property type="evidence" value="ECO:0007669"/>
    <property type="project" value="TreeGrafter"/>
</dbReference>
<dbReference type="Pfam" id="PF00512">
    <property type="entry name" value="HisKA"/>
    <property type="match status" value="1"/>
</dbReference>
<dbReference type="InterPro" id="IPR003660">
    <property type="entry name" value="HAMP_dom"/>
</dbReference>
<evidence type="ECO:0000259" key="16">
    <source>
        <dbReference type="PROSITE" id="PS50885"/>
    </source>
</evidence>
<dbReference type="AlphaFoldDB" id="A0A662DJ49"/>
<feature type="transmembrane region" description="Helical" evidence="14">
    <location>
        <begin position="49"/>
        <end position="71"/>
    </location>
</feature>
<dbReference type="GO" id="GO:0005886">
    <property type="term" value="C:plasma membrane"/>
    <property type="evidence" value="ECO:0007669"/>
    <property type="project" value="UniProtKB-SubCell"/>
</dbReference>
<dbReference type="GO" id="GO:0000155">
    <property type="term" value="F:phosphorelay sensor kinase activity"/>
    <property type="evidence" value="ECO:0007669"/>
    <property type="project" value="InterPro"/>
</dbReference>
<dbReference type="GO" id="GO:0005524">
    <property type="term" value="F:ATP binding"/>
    <property type="evidence" value="ECO:0007669"/>
    <property type="project" value="UniProtKB-KW"/>
</dbReference>
<comment type="subcellular location">
    <subcellularLocation>
        <location evidence="2">Cell membrane</location>
        <topology evidence="2">Multi-pass membrane protein</topology>
    </subcellularLocation>
</comment>
<dbReference type="InterPro" id="IPR036097">
    <property type="entry name" value="HisK_dim/P_sf"/>
</dbReference>
<keyword evidence="8" id="KW-0547">Nucleotide-binding</keyword>
<dbReference type="InterPro" id="IPR004358">
    <property type="entry name" value="Sig_transdc_His_kin-like_C"/>
</dbReference>
<dbReference type="PRINTS" id="PR00344">
    <property type="entry name" value="BCTRLSENSOR"/>
</dbReference>
<dbReference type="SMART" id="SM00304">
    <property type="entry name" value="HAMP"/>
    <property type="match status" value="1"/>
</dbReference>
<dbReference type="SUPFAM" id="SSF47384">
    <property type="entry name" value="Homodimeric domain of signal transducing histidine kinase"/>
    <property type="match status" value="1"/>
</dbReference>
<evidence type="ECO:0000256" key="7">
    <source>
        <dbReference type="ARBA" id="ARBA00022692"/>
    </source>
</evidence>
<keyword evidence="6" id="KW-0808">Transferase</keyword>
<evidence type="ECO:0000256" key="5">
    <source>
        <dbReference type="ARBA" id="ARBA00022553"/>
    </source>
</evidence>
<protein>
    <recommendedName>
        <fullName evidence="3">histidine kinase</fullName>
        <ecNumber evidence="3">2.7.13.3</ecNumber>
    </recommendedName>
</protein>
<dbReference type="InterPro" id="IPR003594">
    <property type="entry name" value="HATPase_dom"/>
</dbReference>
<dbReference type="Pfam" id="PF02518">
    <property type="entry name" value="HATPase_c"/>
    <property type="match status" value="1"/>
</dbReference>
<dbReference type="SMART" id="SM00387">
    <property type="entry name" value="HATPase_c"/>
    <property type="match status" value="1"/>
</dbReference>
<keyword evidence="4" id="KW-1003">Cell membrane</keyword>
<proteinExistence type="predicted"/>
<keyword evidence="7 14" id="KW-0812">Transmembrane</keyword>
<dbReference type="PANTHER" id="PTHR42878">
    <property type="entry name" value="TWO-COMPONENT HISTIDINE KINASE"/>
    <property type="match status" value="1"/>
</dbReference>
<keyword evidence="11 14" id="KW-1133">Transmembrane helix</keyword>
<evidence type="ECO:0000256" key="14">
    <source>
        <dbReference type="SAM" id="Phobius"/>
    </source>
</evidence>
<dbReference type="CDD" id="cd06225">
    <property type="entry name" value="HAMP"/>
    <property type="match status" value="1"/>
</dbReference>
<evidence type="ECO:0000256" key="12">
    <source>
        <dbReference type="ARBA" id="ARBA00023012"/>
    </source>
</evidence>
<dbReference type="InterPro" id="IPR036890">
    <property type="entry name" value="HATPase_C_sf"/>
</dbReference>
<evidence type="ECO:0000256" key="10">
    <source>
        <dbReference type="ARBA" id="ARBA00022840"/>
    </source>
</evidence>
<keyword evidence="12" id="KW-0902">Two-component regulatory system</keyword>
<keyword evidence="13 14" id="KW-0472">Membrane</keyword>